<proteinExistence type="predicted"/>
<dbReference type="EMBL" id="CP029192">
    <property type="protein sequence ID" value="QES32413.1"/>
    <property type="molecule type" value="Genomic_DNA"/>
</dbReference>
<evidence type="ECO:0000313" key="2">
    <source>
        <dbReference type="EMBL" id="QES32413.1"/>
    </source>
</evidence>
<sequence length="123" mass="13177">MTSTPRLVPAPTSLITEACSLLEYGIAKKCTDSHALHEALTQARTDFAAHPVLPVPVPLLHQLQRVLFTLCIHAGEEFAPGEKVVRFTRAADSIRTLLAGVAQSQDAPWSRPSPTTAAATRPA</sequence>
<organism evidence="2 3">
    <name type="scientific">Streptomyces venezuelae</name>
    <dbReference type="NCBI Taxonomy" id="54571"/>
    <lineage>
        <taxon>Bacteria</taxon>
        <taxon>Bacillati</taxon>
        <taxon>Actinomycetota</taxon>
        <taxon>Actinomycetes</taxon>
        <taxon>Kitasatosporales</taxon>
        <taxon>Streptomycetaceae</taxon>
        <taxon>Streptomyces</taxon>
    </lineage>
</organism>
<feature type="compositionally biased region" description="Low complexity" evidence="1">
    <location>
        <begin position="107"/>
        <end position="123"/>
    </location>
</feature>
<name>A0A5P2BQ07_STRVZ</name>
<gene>
    <name evidence="2" type="ORF">DEJ48_02435</name>
</gene>
<dbReference type="Proteomes" id="UP000322927">
    <property type="component" value="Chromosome"/>
</dbReference>
<evidence type="ECO:0000256" key="1">
    <source>
        <dbReference type="SAM" id="MobiDB-lite"/>
    </source>
</evidence>
<dbReference type="AlphaFoldDB" id="A0A5P2BQ07"/>
<accession>A0A5P2BQ07</accession>
<evidence type="ECO:0000313" key="3">
    <source>
        <dbReference type="Proteomes" id="UP000322927"/>
    </source>
</evidence>
<feature type="region of interest" description="Disordered" evidence="1">
    <location>
        <begin position="103"/>
        <end position="123"/>
    </location>
</feature>
<dbReference type="RefSeq" id="WP_150214023.1">
    <property type="nucleotide sequence ID" value="NZ_CP029192.1"/>
</dbReference>
<protein>
    <submittedName>
        <fullName evidence="2">Uncharacterized protein</fullName>
    </submittedName>
</protein>
<dbReference type="OrthoDB" id="4345945at2"/>
<reference evidence="2 3" key="1">
    <citation type="submission" date="2018-05" db="EMBL/GenBank/DDBJ databases">
        <title>Streptomyces venezuelae.</title>
        <authorList>
            <person name="Kim W."/>
            <person name="Lee N."/>
            <person name="Cho B.-K."/>
        </authorList>
    </citation>
    <scope>NUCLEOTIDE SEQUENCE [LARGE SCALE GENOMIC DNA]</scope>
    <source>
        <strain evidence="2 3">ATCC 14584</strain>
    </source>
</reference>